<dbReference type="GO" id="GO:0016740">
    <property type="term" value="F:transferase activity"/>
    <property type="evidence" value="ECO:0007669"/>
    <property type="project" value="UniProtKB-KW"/>
</dbReference>
<evidence type="ECO:0000256" key="6">
    <source>
        <dbReference type="ARBA" id="ARBA00023316"/>
    </source>
</evidence>
<feature type="active site" description="Nucleophile" evidence="7">
    <location>
        <position position="398"/>
    </location>
</feature>
<dbReference type="SUPFAM" id="SSF141523">
    <property type="entry name" value="L,D-transpeptidase catalytic domain-like"/>
    <property type="match status" value="1"/>
</dbReference>
<dbReference type="PROSITE" id="PS52029">
    <property type="entry name" value="LD_TPASE"/>
    <property type="match status" value="1"/>
</dbReference>
<dbReference type="GO" id="GO:0004180">
    <property type="term" value="F:carboxypeptidase activity"/>
    <property type="evidence" value="ECO:0007669"/>
    <property type="project" value="UniProtKB-ARBA"/>
</dbReference>
<dbReference type="InterPro" id="IPR005490">
    <property type="entry name" value="LD_TPept_cat_dom"/>
</dbReference>
<dbReference type="PANTHER" id="PTHR41533:SF2">
    <property type="entry name" value="BLR7131 PROTEIN"/>
    <property type="match status" value="1"/>
</dbReference>
<reference evidence="9 10" key="1">
    <citation type="submission" date="2017-04" db="EMBL/GenBank/DDBJ databases">
        <authorList>
            <person name="Afonso C.L."/>
            <person name="Miller P.J."/>
            <person name="Scott M.A."/>
            <person name="Spackman E."/>
            <person name="Goraichik I."/>
            <person name="Dimitrov K.M."/>
            <person name="Suarez D.L."/>
            <person name="Swayne D.E."/>
        </authorList>
    </citation>
    <scope>NUCLEOTIDE SEQUENCE [LARGE SCALE GENOMIC DNA]</scope>
    <source>
        <strain evidence="9 10">DSM 19625</strain>
    </source>
</reference>
<evidence type="ECO:0000259" key="8">
    <source>
        <dbReference type="PROSITE" id="PS52029"/>
    </source>
</evidence>
<dbReference type="InterPro" id="IPR038063">
    <property type="entry name" value="Transpep_catalytic_dom"/>
</dbReference>
<dbReference type="GO" id="GO:0008360">
    <property type="term" value="P:regulation of cell shape"/>
    <property type="evidence" value="ECO:0007669"/>
    <property type="project" value="UniProtKB-UniRule"/>
</dbReference>
<dbReference type="InterPro" id="IPR045380">
    <property type="entry name" value="LD_TPept_scaffold_dom"/>
</dbReference>
<comment type="pathway">
    <text evidence="1 7">Cell wall biogenesis; peptidoglycan biosynthesis.</text>
</comment>
<dbReference type="GO" id="GO:0071555">
    <property type="term" value="P:cell wall organization"/>
    <property type="evidence" value="ECO:0007669"/>
    <property type="project" value="UniProtKB-UniRule"/>
</dbReference>
<evidence type="ECO:0000256" key="3">
    <source>
        <dbReference type="ARBA" id="ARBA00022679"/>
    </source>
</evidence>
<comment type="similarity">
    <text evidence="2">Belongs to the YkuD family.</text>
</comment>
<dbReference type="Pfam" id="PF20142">
    <property type="entry name" value="Scaffold"/>
    <property type="match status" value="1"/>
</dbReference>
<dbReference type="AlphaFoldDB" id="A0A1W2DCA4"/>
<protein>
    <submittedName>
        <fullName evidence="9">L,D-transpeptidase catalytic domain</fullName>
    </submittedName>
</protein>
<evidence type="ECO:0000313" key="10">
    <source>
        <dbReference type="Proteomes" id="UP000192678"/>
    </source>
</evidence>
<evidence type="ECO:0000256" key="7">
    <source>
        <dbReference type="PROSITE-ProRule" id="PRU01373"/>
    </source>
</evidence>
<gene>
    <name evidence="9" type="ORF">SAMN04488101_106164</name>
</gene>
<keyword evidence="10" id="KW-1185">Reference proteome</keyword>
<evidence type="ECO:0000256" key="5">
    <source>
        <dbReference type="ARBA" id="ARBA00022984"/>
    </source>
</evidence>
<dbReference type="RefSeq" id="WP_159452660.1">
    <property type="nucleotide sequence ID" value="NZ_FWYB01000006.1"/>
</dbReference>
<feature type="active site" description="Proton donor/acceptor" evidence="7">
    <location>
        <position position="379"/>
    </location>
</feature>
<evidence type="ECO:0000256" key="2">
    <source>
        <dbReference type="ARBA" id="ARBA00005992"/>
    </source>
</evidence>
<dbReference type="OrthoDB" id="9778545at2"/>
<feature type="domain" description="L,D-TPase catalytic" evidence="8">
    <location>
        <begin position="248"/>
        <end position="424"/>
    </location>
</feature>
<dbReference type="InterPro" id="IPR052905">
    <property type="entry name" value="LD-transpeptidase_YkuD-like"/>
</dbReference>
<dbReference type="STRING" id="475255.SAMN04488101_106164"/>
<organism evidence="9 10">
    <name type="scientific">Pedobacter nyackensis</name>
    <dbReference type="NCBI Taxonomy" id="475255"/>
    <lineage>
        <taxon>Bacteria</taxon>
        <taxon>Pseudomonadati</taxon>
        <taxon>Bacteroidota</taxon>
        <taxon>Sphingobacteriia</taxon>
        <taxon>Sphingobacteriales</taxon>
        <taxon>Sphingobacteriaceae</taxon>
        <taxon>Pedobacter</taxon>
    </lineage>
</organism>
<dbReference type="UniPathway" id="UPA00219"/>
<evidence type="ECO:0000256" key="1">
    <source>
        <dbReference type="ARBA" id="ARBA00004752"/>
    </source>
</evidence>
<dbReference type="Pfam" id="PF03734">
    <property type="entry name" value="YkuD"/>
    <property type="match status" value="1"/>
</dbReference>
<dbReference type="CDD" id="cd16913">
    <property type="entry name" value="YkuD_like"/>
    <property type="match status" value="1"/>
</dbReference>
<keyword evidence="5 7" id="KW-0573">Peptidoglycan synthesis</keyword>
<keyword evidence="4 7" id="KW-0133">Cell shape</keyword>
<evidence type="ECO:0000256" key="4">
    <source>
        <dbReference type="ARBA" id="ARBA00022960"/>
    </source>
</evidence>
<keyword evidence="3" id="KW-0808">Transferase</keyword>
<proteinExistence type="inferred from homology"/>
<dbReference type="Gene3D" id="2.40.440.10">
    <property type="entry name" value="L,D-transpeptidase catalytic domain-like"/>
    <property type="match status" value="1"/>
</dbReference>
<dbReference type="Proteomes" id="UP000192678">
    <property type="component" value="Unassembled WGS sequence"/>
</dbReference>
<dbReference type="GO" id="GO:0009252">
    <property type="term" value="P:peptidoglycan biosynthetic process"/>
    <property type="evidence" value="ECO:0007669"/>
    <property type="project" value="UniProtKB-UniPathway"/>
</dbReference>
<dbReference type="PANTHER" id="PTHR41533">
    <property type="entry name" value="L,D-TRANSPEPTIDASE HI_1667-RELATED"/>
    <property type="match status" value="1"/>
</dbReference>
<sequence>MRLVSGGHLRFKSIKYAVLAMLVLSLHFAFRVEASVLGSDTIVRAIIQNTLIKKGAIQFFHFPKSVTRFYNQRDFQPAWVTAQNDEDKTWEALQMLDCVAQYGLQYTDYHPKELLYSRMHDMFDIPSKVSSLDKARYDMLLTDAVITFINHLHFGKLNPLSKTNRIDGGQTLGFCADDLLIAAIPQEDFTGAVLGVQPKSRAYFLMQDYMRLLKGQYVGDCYETPEPVVRKLAINMERLRWADADESMGIWINVPSFLLRIKHADSVAQFKVVVGKPKNPTPVLKSEVVIFRTGPEWNVPNSIFTKELLPKILKDPSYLRTNHYSLYDLKGAAVSATSENLASARRNPAAYVLRQSPGSHNALGRVVFRFQNFYDVYLHDTPEQQYFKREVRALSHGCIRVAEPEKLASMLLMSDGAGQKIAELNQAMSAYQAKTFTLKRAVPIQVTYLTCEIIDGLIVEYDDIYKQDQALEEAFYEAKALLTSN</sequence>
<keyword evidence="6 7" id="KW-0961">Cell wall biogenesis/degradation</keyword>
<accession>A0A1W2DCA4</accession>
<dbReference type="EMBL" id="FWYB01000006">
    <property type="protein sequence ID" value="SMC95003.1"/>
    <property type="molecule type" value="Genomic_DNA"/>
</dbReference>
<name>A0A1W2DCA4_9SPHI</name>
<evidence type="ECO:0000313" key="9">
    <source>
        <dbReference type="EMBL" id="SMC95003.1"/>
    </source>
</evidence>